<evidence type="ECO:0000259" key="5">
    <source>
        <dbReference type="PROSITE" id="PS51891"/>
    </source>
</evidence>
<reference evidence="6 7" key="1">
    <citation type="submission" date="2018-11" db="EMBL/GenBank/DDBJ databases">
        <title>Genome sequence of Saitozyma podzolica DSM 27192.</title>
        <authorList>
            <person name="Aliyu H."/>
            <person name="Gorte O."/>
            <person name="Ochsenreither K."/>
        </authorList>
    </citation>
    <scope>NUCLEOTIDE SEQUENCE [LARGE SCALE GENOMIC DNA]</scope>
    <source>
        <strain evidence="6 7">DSM 27192</strain>
    </source>
</reference>
<dbReference type="STRING" id="1890683.A0A427XZB2"/>
<keyword evidence="3" id="KW-0862">Zinc</keyword>
<sequence length="157" mass="16749">MGKMHGSCVCGAIKVDVDGDVMTGICHCIDCRKTSGTTAVPWLMCATSAVDIKGQPKGFTTRSSNKYEVKRWFCPECGSGTHLTMPNPEMVGLMGGLFPPHTLPPPNMELFCKNKESWEASFGDNVRVCDEQPDWAAEAAEREKAGAAGAAGVAQGH</sequence>
<dbReference type="InterPro" id="IPR011057">
    <property type="entry name" value="Mss4-like_sf"/>
</dbReference>
<evidence type="ECO:0000256" key="3">
    <source>
        <dbReference type="ARBA" id="ARBA00022833"/>
    </source>
</evidence>
<comment type="caution">
    <text evidence="6">The sequence shown here is derived from an EMBL/GenBank/DDBJ whole genome shotgun (WGS) entry which is preliminary data.</text>
</comment>
<organism evidence="6 7">
    <name type="scientific">Saitozyma podzolica</name>
    <dbReference type="NCBI Taxonomy" id="1890683"/>
    <lineage>
        <taxon>Eukaryota</taxon>
        <taxon>Fungi</taxon>
        <taxon>Dikarya</taxon>
        <taxon>Basidiomycota</taxon>
        <taxon>Agaricomycotina</taxon>
        <taxon>Tremellomycetes</taxon>
        <taxon>Tremellales</taxon>
        <taxon>Trimorphomycetaceae</taxon>
        <taxon>Saitozyma</taxon>
    </lineage>
</organism>
<gene>
    <name evidence="6" type="ORF">EHS25_005300</name>
</gene>
<proteinExistence type="inferred from homology"/>
<dbReference type="PROSITE" id="PS51891">
    <property type="entry name" value="CENP_V_GFA"/>
    <property type="match status" value="1"/>
</dbReference>
<evidence type="ECO:0000256" key="2">
    <source>
        <dbReference type="ARBA" id="ARBA00022723"/>
    </source>
</evidence>
<name>A0A427XZB2_9TREE</name>
<dbReference type="Gene3D" id="3.90.1590.10">
    <property type="entry name" value="glutathione-dependent formaldehyde- activating enzyme (gfa)"/>
    <property type="match status" value="1"/>
</dbReference>
<dbReference type="OrthoDB" id="428768at2759"/>
<keyword evidence="2" id="KW-0479">Metal-binding</keyword>
<accession>A0A427XZB2</accession>
<dbReference type="SUPFAM" id="SSF51316">
    <property type="entry name" value="Mss4-like"/>
    <property type="match status" value="1"/>
</dbReference>
<evidence type="ECO:0000256" key="4">
    <source>
        <dbReference type="ARBA" id="ARBA00023239"/>
    </source>
</evidence>
<dbReference type="AlphaFoldDB" id="A0A427XZB2"/>
<dbReference type="Pfam" id="PF04828">
    <property type="entry name" value="GFA"/>
    <property type="match status" value="1"/>
</dbReference>
<comment type="similarity">
    <text evidence="1">Belongs to the Gfa family.</text>
</comment>
<feature type="domain" description="CENP-V/GFA" evidence="5">
    <location>
        <begin position="4"/>
        <end position="119"/>
    </location>
</feature>
<dbReference type="PANTHER" id="PTHR33337:SF40">
    <property type="entry name" value="CENP-V_GFA DOMAIN-CONTAINING PROTEIN-RELATED"/>
    <property type="match status" value="1"/>
</dbReference>
<evidence type="ECO:0000313" key="6">
    <source>
        <dbReference type="EMBL" id="RSH84055.1"/>
    </source>
</evidence>
<dbReference type="PANTHER" id="PTHR33337">
    <property type="entry name" value="GFA DOMAIN-CONTAINING PROTEIN"/>
    <property type="match status" value="1"/>
</dbReference>
<evidence type="ECO:0000313" key="7">
    <source>
        <dbReference type="Proteomes" id="UP000279259"/>
    </source>
</evidence>
<protein>
    <recommendedName>
        <fullName evidence="5">CENP-V/GFA domain-containing protein</fullName>
    </recommendedName>
</protein>
<dbReference type="GO" id="GO:0046872">
    <property type="term" value="F:metal ion binding"/>
    <property type="evidence" value="ECO:0007669"/>
    <property type="project" value="UniProtKB-KW"/>
</dbReference>
<evidence type="ECO:0000256" key="1">
    <source>
        <dbReference type="ARBA" id="ARBA00005495"/>
    </source>
</evidence>
<dbReference type="EMBL" id="RSCD01000022">
    <property type="protein sequence ID" value="RSH84055.1"/>
    <property type="molecule type" value="Genomic_DNA"/>
</dbReference>
<dbReference type="InterPro" id="IPR006913">
    <property type="entry name" value="CENP-V/GFA"/>
</dbReference>
<dbReference type="Proteomes" id="UP000279259">
    <property type="component" value="Unassembled WGS sequence"/>
</dbReference>
<dbReference type="GO" id="GO:0016846">
    <property type="term" value="F:carbon-sulfur lyase activity"/>
    <property type="evidence" value="ECO:0007669"/>
    <property type="project" value="InterPro"/>
</dbReference>
<keyword evidence="7" id="KW-1185">Reference proteome</keyword>
<keyword evidence="4" id="KW-0456">Lyase</keyword>